<dbReference type="SUPFAM" id="SSF51556">
    <property type="entry name" value="Metallo-dependent hydrolases"/>
    <property type="match status" value="1"/>
</dbReference>
<dbReference type="InterPro" id="IPR001130">
    <property type="entry name" value="TatD-like"/>
</dbReference>
<dbReference type="Proteomes" id="UP000275749">
    <property type="component" value="Unassembled WGS sequence"/>
</dbReference>
<dbReference type="GO" id="GO:0016788">
    <property type="term" value="F:hydrolase activity, acting on ester bonds"/>
    <property type="evidence" value="ECO:0007669"/>
    <property type="project" value="InterPro"/>
</dbReference>
<dbReference type="CDD" id="cd01310">
    <property type="entry name" value="TatD_DNAse"/>
    <property type="match status" value="1"/>
</dbReference>
<dbReference type="Gene3D" id="3.20.20.140">
    <property type="entry name" value="Metal-dependent hydrolases"/>
    <property type="match status" value="1"/>
</dbReference>
<evidence type="ECO:0000256" key="1">
    <source>
        <dbReference type="ARBA" id="ARBA00022723"/>
    </source>
</evidence>
<dbReference type="InterPro" id="IPR018228">
    <property type="entry name" value="DNase_TatD-rel_CS"/>
</dbReference>
<accession>A0A3N1ZTJ5</accession>
<dbReference type="InterPro" id="IPR032466">
    <property type="entry name" value="Metal_Hydrolase"/>
</dbReference>
<evidence type="ECO:0000313" key="5">
    <source>
        <dbReference type="Proteomes" id="UP000275749"/>
    </source>
</evidence>
<feature type="binding site" evidence="3">
    <location>
        <position position="238"/>
    </location>
    <ligand>
        <name>a divalent metal cation</name>
        <dbReference type="ChEBI" id="CHEBI:60240"/>
        <label>1</label>
    </ligand>
</feature>
<keyword evidence="2" id="KW-0378">Hydrolase</keyword>
<dbReference type="InterPro" id="IPR015991">
    <property type="entry name" value="TatD/YcfH-like"/>
</dbReference>
<dbReference type="PROSITE" id="PS01091">
    <property type="entry name" value="TATD_3"/>
    <property type="match status" value="1"/>
</dbReference>
<name>A0A3N1ZTJ5_9ACTN</name>
<dbReference type="PIRSF" id="PIRSF005902">
    <property type="entry name" value="DNase_TatD"/>
    <property type="match status" value="1"/>
</dbReference>
<feature type="binding site" evidence="3">
    <location>
        <position position="159"/>
    </location>
    <ligand>
        <name>a divalent metal cation</name>
        <dbReference type="ChEBI" id="CHEBI:60240"/>
        <label>2</label>
    </ligand>
</feature>
<evidence type="ECO:0000256" key="2">
    <source>
        <dbReference type="ARBA" id="ARBA00022801"/>
    </source>
</evidence>
<dbReference type="AlphaFoldDB" id="A0A3N1ZTJ5"/>
<dbReference type="Pfam" id="PF01026">
    <property type="entry name" value="TatD_DNase"/>
    <property type="match status" value="1"/>
</dbReference>
<dbReference type="GO" id="GO:0005829">
    <property type="term" value="C:cytosol"/>
    <property type="evidence" value="ECO:0007669"/>
    <property type="project" value="TreeGrafter"/>
</dbReference>
<comment type="caution">
    <text evidence="4">The sequence shown here is derived from an EMBL/GenBank/DDBJ whole genome shotgun (WGS) entry which is preliminary data.</text>
</comment>
<dbReference type="FunFam" id="3.20.20.140:FF:000005">
    <property type="entry name" value="TatD family hydrolase"/>
    <property type="match status" value="1"/>
</dbReference>
<feature type="binding site" evidence="3">
    <location>
        <position position="183"/>
    </location>
    <ligand>
        <name>a divalent metal cation</name>
        <dbReference type="ChEBI" id="CHEBI:60240"/>
        <label>2</label>
    </ligand>
</feature>
<dbReference type="PANTHER" id="PTHR46124:SF2">
    <property type="entry name" value="D-AMINOACYL-TRNA DEACYLASE"/>
    <property type="match status" value="1"/>
</dbReference>
<evidence type="ECO:0000313" key="4">
    <source>
        <dbReference type="EMBL" id="ROR54181.1"/>
    </source>
</evidence>
<dbReference type="EMBL" id="RKHG01000001">
    <property type="protein sequence ID" value="ROR54181.1"/>
    <property type="molecule type" value="Genomic_DNA"/>
</dbReference>
<protein>
    <submittedName>
        <fullName evidence="4">TatD DNase family protein</fullName>
    </submittedName>
</protein>
<dbReference type="GO" id="GO:0004536">
    <property type="term" value="F:DNA nuclease activity"/>
    <property type="evidence" value="ECO:0007669"/>
    <property type="project" value="InterPro"/>
</dbReference>
<keyword evidence="1 3" id="KW-0479">Metal-binding</keyword>
<proteinExistence type="predicted"/>
<evidence type="ECO:0000256" key="3">
    <source>
        <dbReference type="PIRSR" id="PIRSR005902-1"/>
    </source>
</evidence>
<organism evidence="4 5">
    <name type="scientific">Luteococcus japonicus</name>
    <dbReference type="NCBI Taxonomy" id="33984"/>
    <lineage>
        <taxon>Bacteria</taxon>
        <taxon>Bacillati</taxon>
        <taxon>Actinomycetota</taxon>
        <taxon>Actinomycetes</taxon>
        <taxon>Propionibacteriales</taxon>
        <taxon>Propionibacteriaceae</taxon>
        <taxon>Luteococcus</taxon>
    </lineage>
</organism>
<feature type="binding site" evidence="3">
    <location>
        <position position="32"/>
    </location>
    <ligand>
        <name>a divalent metal cation</name>
        <dbReference type="ChEBI" id="CHEBI:60240"/>
        <label>1</label>
    </ligand>
</feature>
<sequence length="298" mass="32440">MDPMDIPARLAELKLPLLPEPLPSPVVDSHTHLDSTREYSGLDVELNLAAAAAVGVDRVVEVGCDVASSRIAVELAGQYPQVVAAVAMHPNDAARSETLDADLEAIDALAAAGSHVRALGETGLDHYRTTDEALHAKQERSFVAHIEMARRHGKTLVIHHRDAHADLVRVLGEQQLPERNVMHCFSGDADFARACLAHDDAEHGMWLSFPGVVTYKNAPYLSEALRATPRERILVETDAPYLTPVPARGKANAPYLVPHTLRFMADVLDADLAELCRQVRNNTFEAFGASWGEDDTNA</sequence>
<dbReference type="NCBIfam" id="TIGR00010">
    <property type="entry name" value="YchF/TatD family DNA exonuclease"/>
    <property type="match status" value="1"/>
</dbReference>
<dbReference type="PANTHER" id="PTHR46124">
    <property type="entry name" value="D-AMINOACYL-TRNA DEACYLASE"/>
    <property type="match status" value="1"/>
</dbReference>
<feature type="binding site" evidence="3">
    <location>
        <position position="30"/>
    </location>
    <ligand>
        <name>a divalent metal cation</name>
        <dbReference type="ChEBI" id="CHEBI:60240"/>
        <label>1</label>
    </ligand>
</feature>
<dbReference type="GO" id="GO:0046872">
    <property type="term" value="F:metal ion binding"/>
    <property type="evidence" value="ECO:0007669"/>
    <property type="project" value="UniProtKB-KW"/>
</dbReference>
<reference evidence="4 5" key="1">
    <citation type="submission" date="2018-11" db="EMBL/GenBank/DDBJ databases">
        <title>Sequencing the genomes of 1000 actinobacteria strains.</title>
        <authorList>
            <person name="Klenk H.-P."/>
        </authorList>
    </citation>
    <scope>NUCLEOTIDE SEQUENCE [LARGE SCALE GENOMIC DNA]</scope>
    <source>
        <strain evidence="4 5">DSM 10546</strain>
    </source>
</reference>
<gene>
    <name evidence="4" type="ORF">EDD41_1372</name>
</gene>
<feature type="binding site" evidence="3">
    <location>
        <position position="121"/>
    </location>
    <ligand>
        <name>a divalent metal cation</name>
        <dbReference type="ChEBI" id="CHEBI:60240"/>
        <label>1</label>
    </ligand>
</feature>